<evidence type="ECO:0000259" key="7">
    <source>
        <dbReference type="PROSITE" id="PS50011"/>
    </source>
</evidence>
<evidence type="ECO:0000256" key="6">
    <source>
        <dbReference type="PROSITE-ProRule" id="PRU10141"/>
    </source>
</evidence>
<dbReference type="Proteomes" id="UP001497522">
    <property type="component" value="Chromosome 17"/>
</dbReference>
<dbReference type="PANTHER" id="PTHR44329:SF260">
    <property type="entry name" value="PROTEIN KINASE DOMAIN-CONTAINING PROTEIN"/>
    <property type="match status" value="1"/>
</dbReference>
<evidence type="ECO:0000256" key="3">
    <source>
        <dbReference type="ARBA" id="ARBA00022741"/>
    </source>
</evidence>
<keyword evidence="1" id="KW-0723">Serine/threonine-protein kinase</keyword>
<sequence length="674" mass="76374">MATGLSLALDLCKKTREKCSPVLVENGTSLIINSQQCMLLSKKLLETQEMLETVQSKLPDEEIMSSESPDVCRVTQELVHVLNTAHQTVVKDCICNGKWIEAALRQGGDLKETFGEILYDLQWYTFLLRSIFINWPRSNSLTAPGSCLSQSLLQPEECDRKLCETDEDNLLKAAQQDEEHLKVLLRDLRGDHACHRERCTGKHITMQCLATQLLMNLEFQSKFQAWPVWRRRIYHERLREVKISQLSAWPPVLLVNPQDLHSGNLLGAGKYGRVHKAKWLGEKYAKKTPKGYQENLKQEIAVLAGLHHPHIMCVVGCSEDNGTCSYIMERMDKSLTHILEGNQLSIIRCVDIMLQIAEGMDYLHRMDLVHRDLKPDNILVKRCDYPGSGGSKLAQVVGPLWIAKVSDFGTMKVMENTTQNTFDGHPYGTPMFSAPEAYEGPRRSHPKKADIYSFGLICFSILIWKPDPFPPRELSNRTYKDFKASVREGERPELPPGCPHHLSVLIQRCWDGNPVKRPDFHNICRELRYIKGLLLTDKISPVHIVCTNGDSYLHSSSSTQSGEYDSTGAEVGSGLLHCTDVKSPSGSEAGSSYRVTTDWDKLATGLSFALDLCKKTIEMCPTILMESESPVFINREQCMLLCDKLLETQKTLKTVQDKHLLKKYLVQNFQIWLQ</sequence>
<dbReference type="PANTHER" id="PTHR44329">
    <property type="entry name" value="SERINE/THREONINE-PROTEIN KINASE TNNI3K-RELATED"/>
    <property type="match status" value="1"/>
</dbReference>
<dbReference type="InterPro" id="IPR051681">
    <property type="entry name" value="Ser/Thr_Kinases-Pseudokinases"/>
</dbReference>
<protein>
    <recommendedName>
        <fullName evidence="7">Protein kinase domain-containing protein</fullName>
    </recommendedName>
</protein>
<dbReference type="PROSITE" id="PS50011">
    <property type="entry name" value="PROTEIN_KINASE_DOM"/>
    <property type="match status" value="1"/>
</dbReference>
<dbReference type="InterPro" id="IPR011009">
    <property type="entry name" value="Kinase-like_dom_sf"/>
</dbReference>
<keyword evidence="9" id="KW-1185">Reference proteome</keyword>
<feature type="domain" description="Protein kinase" evidence="7">
    <location>
        <begin position="260"/>
        <end position="530"/>
    </location>
</feature>
<organism evidence="8 9">
    <name type="scientific">Sphagnum jensenii</name>
    <dbReference type="NCBI Taxonomy" id="128206"/>
    <lineage>
        <taxon>Eukaryota</taxon>
        <taxon>Viridiplantae</taxon>
        <taxon>Streptophyta</taxon>
        <taxon>Embryophyta</taxon>
        <taxon>Bryophyta</taxon>
        <taxon>Sphagnophytina</taxon>
        <taxon>Sphagnopsida</taxon>
        <taxon>Sphagnales</taxon>
        <taxon>Sphagnaceae</taxon>
        <taxon>Sphagnum</taxon>
    </lineage>
</organism>
<dbReference type="EMBL" id="OZ023718">
    <property type="protein sequence ID" value="CAK9867927.1"/>
    <property type="molecule type" value="Genomic_DNA"/>
</dbReference>
<evidence type="ECO:0000256" key="4">
    <source>
        <dbReference type="ARBA" id="ARBA00022777"/>
    </source>
</evidence>
<keyword evidence="3 6" id="KW-0547">Nucleotide-binding</keyword>
<dbReference type="InterPro" id="IPR001245">
    <property type="entry name" value="Ser-Thr/Tyr_kinase_cat_dom"/>
</dbReference>
<dbReference type="InterPro" id="IPR000719">
    <property type="entry name" value="Prot_kinase_dom"/>
</dbReference>
<dbReference type="InterPro" id="IPR017441">
    <property type="entry name" value="Protein_kinase_ATP_BS"/>
</dbReference>
<gene>
    <name evidence="8" type="ORF">CSSPJE1EN2_LOCUS10922</name>
</gene>
<reference evidence="8" key="1">
    <citation type="submission" date="2024-03" db="EMBL/GenBank/DDBJ databases">
        <authorList>
            <consortium name="ELIXIR-Norway"/>
            <consortium name="Elixir Norway"/>
        </authorList>
    </citation>
    <scope>NUCLEOTIDE SEQUENCE</scope>
</reference>
<dbReference type="SMART" id="SM00220">
    <property type="entry name" value="S_TKc"/>
    <property type="match status" value="1"/>
</dbReference>
<name>A0ABP1AZL3_9BRYO</name>
<dbReference type="SUPFAM" id="SSF56112">
    <property type="entry name" value="Protein kinase-like (PK-like)"/>
    <property type="match status" value="1"/>
</dbReference>
<proteinExistence type="predicted"/>
<evidence type="ECO:0000313" key="8">
    <source>
        <dbReference type="EMBL" id="CAK9867927.1"/>
    </source>
</evidence>
<feature type="binding site" evidence="6">
    <location>
        <position position="287"/>
    </location>
    <ligand>
        <name>ATP</name>
        <dbReference type="ChEBI" id="CHEBI:30616"/>
    </ligand>
</feature>
<dbReference type="PROSITE" id="PS00107">
    <property type="entry name" value="PROTEIN_KINASE_ATP"/>
    <property type="match status" value="1"/>
</dbReference>
<dbReference type="Gene3D" id="1.10.510.10">
    <property type="entry name" value="Transferase(Phosphotransferase) domain 1"/>
    <property type="match status" value="1"/>
</dbReference>
<accession>A0ABP1AZL3</accession>
<evidence type="ECO:0000313" key="9">
    <source>
        <dbReference type="Proteomes" id="UP001497522"/>
    </source>
</evidence>
<dbReference type="InterPro" id="IPR008271">
    <property type="entry name" value="Ser/Thr_kinase_AS"/>
</dbReference>
<keyword evidence="5 6" id="KW-0067">ATP-binding</keyword>
<evidence type="ECO:0000256" key="1">
    <source>
        <dbReference type="ARBA" id="ARBA00022527"/>
    </source>
</evidence>
<dbReference type="PROSITE" id="PS00108">
    <property type="entry name" value="PROTEIN_KINASE_ST"/>
    <property type="match status" value="1"/>
</dbReference>
<dbReference type="Pfam" id="PF07714">
    <property type="entry name" value="PK_Tyr_Ser-Thr"/>
    <property type="match status" value="1"/>
</dbReference>
<evidence type="ECO:0000256" key="5">
    <source>
        <dbReference type="ARBA" id="ARBA00022840"/>
    </source>
</evidence>
<keyword evidence="4" id="KW-0418">Kinase</keyword>
<keyword evidence="2" id="KW-0808">Transferase</keyword>
<evidence type="ECO:0000256" key="2">
    <source>
        <dbReference type="ARBA" id="ARBA00022679"/>
    </source>
</evidence>